<accession>A0A7H1JA63</accession>
<evidence type="ECO:0000313" key="1">
    <source>
        <dbReference type="EMBL" id="QNT07379.1"/>
    </source>
</evidence>
<dbReference type="Proteomes" id="UP000516370">
    <property type="component" value="Chromosome"/>
</dbReference>
<sequence length="123" mass="13620">MKTGLVIYTSSIEKLATFYAHVFDMQMIESDGSYALLVGGDFELVLLETEVSKKGLSAFEARENTALKPTFFVNTPLEFIEEKIKAKGGVVFSPKNWTFGGRQVCDAHDCEGNIFQLRIGNDG</sequence>
<dbReference type="OrthoDB" id="4762357at2"/>
<dbReference type="EMBL" id="CP061081">
    <property type="protein sequence ID" value="QNT07379.1"/>
    <property type="molecule type" value="Genomic_DNA"/>
</dbReference>
<name>A0A7H1JA63_9GAMM</name>
<dbReference type="RefSeq" id="WP_111606532.1">
    <property type="nucleotide sequence ID" value="NZ_BMLJ01000007.1"/>
</dbReference>
<reference evidence="1 2" key="1">
    <citation type="submission" date="2020-09" db="EMBL/GenBank/DDBJ databases">
        <title>Complete genome sequence of an Arctic sea ice bacterium Marinomonas arctica BSI20414.</title>
        <authorList>
            <person name="Liao L."/>
            <person name="Chen B."/>
        </authorList>
    </citation>
    <scope>NUCLEOTIDE SEQUENCE [LARGE SCALE GENOMIC DNA]</scope>
    <source>
        <strain evidence="1 2">BSI20414</strain>
    </source>
</reference>
<dbReference type="InterPro" id="IPR029068">
    <property type="entry name" value="Glyas_Bleomycin-R_OHBP_Dase"/>
</dbReference>
<dbReference type="AlphaFoldDB" id="A0A7H1JA63"/>
<evidence type="ECO:0000313" key="2">
    <source>
        <dbReference type="Proteomes" id="UP000516370"/>
    </source>
</evidence>
<evidence type="ECO:0008006" key="3">
    <source>
        <dbReference type="Google" id="ProtNLM"/>
    </source>
</evidence>
<dbReference type="KEGG" id="mard:IBG28_07115"/>
<organism evidence="1 2">
    <name type="scientific">Marinomonas arctica</name>
    <dbReference type="NCBI Taxonomy" id="383750"/>
    <lineage>
        <taxon>Bacteria</taxon>
        <taxon>Pseudomonadati</taxon>
        <taxon>Pseudomonadota</taxon>
        <taxon>Gammaproteobacteria</taxon>
        <taxon>Oceanospirillales</taxon>
        <taxon>Oceanospirillaceae</taxon>
        <taxon>Marinomonas</taxon>
    </lineage>
</organism>
<protein>
    <recommendedName>
        <fullName evidence="3">VOC family protein</fullName>
    </recommendedName>
</protein>
<dbReference type="Gene3D" id="3.10.180.10">
    <property type="entry name" value="2,3-Dihydroxybiphenyl 1,2-Dioxygenase, domain 1"/>
    <property type="match status" value="1"/>
</dbReference>
<gene>
    <name evidence="1" type="ORF">IBG28_07115</name>
</gene>
<dbReference type="SUPFAM" id="SSF54593">
    <property type="entry name" value="Glyoxalase/Bleomycin resistance protein/Dihydroxybiphenyl dioxygenase"/>
    <property type="match status" value="1"/>
</dbReference>
<proteinExistence type="predicted"/>
<keyword evidence="2" id="KW-1185">Reference proteome</keyword>